<protein>
    <submittedName>
        <fullName evidence="6">DeoR/GlpR transcriptional regulator</fullName>
    </submittedName>
</protein>
<dbReference type="SMART" id="SM00420">
    <property type="entry name" value="HTH_DEOR"/>
    <property type="match status" value="1"/>
</dbReference>
<dbReference type="PANTHER" id="PTHR30363:SF4">
    <property type="entry name" value="GLYCEROL-3-PHOSPHATE REGULON REPRESSOR"/>
    <property type="match status" value="1"/>
</dbReference>
<keyword evidence="4" id="KW-0804">Transcription</keyword>
<evidence type="ECO:0000313" key="7">
    <source>
        <dbReference type="Proteomes" id="UP000321580"/>
    </source>
</evidence>
<reference evidence="6 7" key="1">
    <citation type="submission" date="2019-08" db="EMBL/GenBank/DDBJ databases">
        <title>Genome of Phaeodactylibacter luteus.</title>
        <authorList>
            <person name="Bowman J.P."/>
        </authorList>
    </citation>
    <scope>NUCLEOTIDE SEQUENCE [LARGE SCALE GENOMIC DNA]</scope>
    <source>
        <strain evidence="6 7">KCTC 42180</strain>
    </source>
</reference>
<dbReference type="InterPro" id="IPR018356">
    <property type="entry name" value="Tscrpt_reg_HTH_DeoR_CS"/>
</dbReference>
<dbReference type="PROSITE" id="PS00894">
    <property type="entry name" value="HTH_DEOR_1"/>
    <property type="match status" value="1"/>
</dbReference>
<feature type="domain" description="HTH deoR-type" evidence="5">
    <location>
        <begin position="3"/>
        <end position="58"/>
    </location>
</feature>
<dbReference type="InterPro" id="IPR036390">
    <property type="entry name" value="WH_DNA-bd_sf"/>
</dbReference>
<evidence type="ECO:0000256" key="3">
    <source>
        <dbReference type="ARBA" id="ARBA00023125"/>
    </source>
</evidence>
<keyword evidence="3" id="KW-0238">DNA-binding</keyword>
<evidence type="ECO:0000256" key="4">
    <source>
        <dbReference type="ARBA" id="ARBA00023163"/>
    </source>
</evidence>
<dbReference type="InterPro" id="IPR036388">
    <property type="entry name" value="WH-like_DNA-bd_sf"/>
</dbReference>
<proteinExistence type="predicted"/>
<dbReference type="InterPro" id="IPR050313">
    <property type="entry name" value="Carb_Metab_HTH_regulators"/>
</dbReference>
<dbReference type="Pfam" id="PF00455">
    <property type="entry name" value="DeoRC"/>
    <property type="match status" value="1"/>
</dbReference>
<dbReference type="GO" id="GO:0003700">
    <property type="term" value="F:DNA-binding transcription factor activity"/>
    <property type="evidence" value="ECO:0007669"/>
    <property type="project" value="InterPro"/>
</dbReference>
<evidence type="ECO:0000259" key="5">
    <source>
        <dbReference type="PROSITE" id="PS51000"/>
    </source>
</evidence>
<dbReference type="PROSITE" id="PS51000">
    <property type="entry name" value="HTH_DEOR_2"/>
    <property type="match status" value="1"/>
</dbReference>
<dbReference type="InterPro" id="IPR037171">
    <property type="entry name" value="NagB/RpiA_transferase-like"/>
</dbReference>
<accession>A0A5C6RR93</accession>
<gene>
    <name evidence="6" type="ORF">FRY97_06490</name>
</gene>
<dbReference type="PRINTS" id="PR00037">
    <property type="entry name" value="HTHLACR"/>
</dbReference>
<dbReference type="PANTHER" id="PTHR30363">
    <property type="entry name" value="HTH-TYPE TRANSCRIPTIONAL REGULATOR SRLR-RELATED"/>
    <property type="match status" value="1"/>
</dbReference>
<keyword evidence="7" id="KW-1185">Reference proteome</keyword>
<dbReference type="RefSeq" id="WP_147166638.1">
    <property type="nucleotide sequence ID" value="NZ_VOOR01000010.1"/>
</dbReference>
<dbReference type="SUPFAM" id="SSF100950">
    <property type="entry name" value="NagB/RpiA/CoA transferase-like"/>
    <property type="match status" value="1"/>
</dbReference>
<name>A0A5C6RR93_9BACT</name>
<dbReference type="InterPro" id="IPR014036">
    <property type="entry name" value="DeoR-like_C"/>
</dbReference>
<dbReference type="GO" id="GO:0003677">
    <property type="term" value="F:DNA binding"/>
    <property type="evidence" value="ECO:0007669"/>
    <property type="project" value="UniProtKB-KW"/>
</dbReference>
<evidence type="ECO:0000313" key="6">
    <source>
        <dbReference type="EMBL" id="TXB64871.1"/>
    </source>
</evidence>
<dbReference type="SMART" id="SM01134">
    <property type="entry name" value="DeoRC"/>
    <property type="match status" value="1"/>
</dbReference>
<dbReference type="InterPro" id="IPR001034">
    <property type="entry name" value="DeoR_HTH"/>
</dbReference>
<dbReference type="OrthoDB" id="9798651at2"/>
<dbReference type="Proteomes" id="UP000321580">
    <property type="component" value="Unassembled WGS sequence"/>
</dbReference>
<evidence type="ECO:0000256" key="1">
    <source>
        <dbReference type="ARBA" id="ARBA00022491"/>
    </source>
</evidence>
<evidence type="ECO:0000256" key="2">
    <source>
        <dbReference type="ARBA" id="ARBA00023015"/>
    </source>
</evidence>
<keyword evidence="1" id="KW-0678">Repressor</keyword>
<sequence>MLKTERQALILREVNVHNKVLQADLSDMLEVSEDTVRRDLQELAEAGKLVKVRGGAVSKSFQAYSYEEHQIYAYREKTEIARKAVGLIREGMHVLISGGTTNLEVARILPPDLRATFFTVSLPTAMQLARHPSSETIFLGGRISGQAQISTGGEVVRKLQGLRPDLCLMGANSIDPVAGLTDSDWDVVEVKQSMVEVSVKVAALAISEKLNTAQKMRVCPLSDLQYLITELPPDDPYLHAYSSGTLRLL</sequence>
<organism evidence="6 7">
    <name type="scientific">Phaeodactylibacter luteus</name>
    <dbReference type="NCBI Taxonomy" id="1564516"/>
    <lineage>
        <taxon>Bacteria</taxon>
        <taxon>Pseudomonadati</taxon>
        <taxon>Bacteroidota</taxon>
        <taxon>Saprospiria</taxon>
        <taxon>Saprospirales</taxon>
        <taxon>Haliscomenobacteraceae</taxon>
        <taxon>Phaeodactylibacter</taxon>
    </lineage>
</organism>
<keyword evidence="2" id="KW-0805">Transcription regulation</keyword>
<dbReference type="AlphaFoldDB" id="A0A5C6RR93"/>
<dbReference type="Gene3D" id="1.10.10.10">
    <property type="entry name" value="Winged helix-like DNA-binding domain superfamily/Winged helix DNA-binding domain"/>
    <property type="match status" value="1"/>
</dbReference>
<dbReference type="EMBL" id="VOOR01000010">
    <property type="protein sequence ID" value="TXB64871.1"/>
    <property type="molecule type" value="Genomic_DNA"/>
</dbReference>
<dbReference type="SUPFAM" id="SSF46785">
    <property type="entry name" value="Winged helix' DNA-binding domain"/>
    <property type="match status" value="1"/>
</dbReference>
<dbReference type="Pfam" id="PF08220">
    <property type="entry name" value="HTH_DeoR"/>
    <property type="match status" value="1"/>
</dbReference>
<comment type="caution">
    <text evidence="6">The sequence shown here is derived from an EMBL/GenBank/DDBJ whole genome shotgun (WGS) entry which is preliminary data.</text>
</comment>